<dbReference type="HOGENOM" id="CLU_094308_2_1_1"/>
<evidence type="ECO:0000256" key="8">
    <source>
        <dbReference type="SAM" id="Phobius"/>
    </source>
</evidence>
<proteinExistence type="inferred from homology"/>
<dbReference type="eggNOG" id="KOG3269">
    <property type="taxonomic scope" value="Eukaryota"/>
</dbReference>
<dbReference type="Proteomes" id="UP000001744">
    <property type="component" value="Unassembled WGS sequence"/>
</dbReference>
<feature type="transmembrane region" description="Helical" evidence="8">
    <location>
        <begin position="95"/>
        <end position="128"/>
    </location>
</feature>
<dbReference type="AlphaFoldDB" id="B6K3X0"/>
<evidence type="ECO:0000256" key="1">
    <source>
        <dbReference type="ARBA" id="ARBA00004477"/>
    </source>
</evidence>
<feature type="region of interest" description="Disordered" evidence="7">
    <location>
        <begin position="149"/>
        <end position="179"/>
    </location>
</feature>
<dbReference type="OMA" id="GRPKYDA"/>
<dbReference type="PANTHER" id="PTHR13505:SF7">
    <property type="entry name" value="TRANSMEMBRANE PROTEIN 208"/>
    <property type="match status" value="1"/>
</dbReference>
<accession>B6K3X0</accession>
<dbReference type="PANTHER" id="PTHR13505">
    <property type="entry name" value="TRANSMEMBRANE PROTEIN 208"/>
    <property type="match status" value="1"/>
</dbReference>
<keyword evidence="4" id="KW-0256">Endoplasmic reticulum</keyword>
<organism evidence="9 11">
    <name type="scientific">Schizosaccharomyces japonicus (strain yFS275 / FY16936)</name>
    <name type="common">Fission yeast</name>
    <dbReference type="NCBI Taxonomy" id="402676"/>
    <lineage>
        <taxon>Eukaryota</taxon>
        <taxon>Fungi</taxon>
        <taxon>Dikarya</taxon>
        <taxon>Ascomycota</taxon>
        <taxon>Taphrinomycotina</taxon>
        <taxon>Schizosaccharomycetes</taxon>
        <taxon>Schizosaccharomycetales</taxon>
        <taxon>Schizosaccharomycetaceae</taxon>
        <taxon>Schizosaccharomyces</taxon>
    </lineage>
</organism>
<dbReference type="Pfam" id="PF05620">
    <property type="entry name" value="TMEM208_SND2"/>
    <property type="match status" value="1"/>
</dbReference>
<evidence type="ECO:0000256" key="2">
    <source>
        <dbReference type="ARBA" id="ARBA00009950"/>
    </source>
</evidence>
<evidence type="ECO:0000256" key="7">
    <source>
        <dbReference type="SAM" id="MobiDB-lite"/>
    </source>
</evidence>
<protein>
    <submittedName>
        <fullName evidence="9">DUF788 family protein</fullName>
    </submittedName>
</protein>
<keyword evidence="6 8" id="KW-0472">Membrane</keyword>
<evidence type="ECO:0000256" key="3">
    <source>
        <dbReference type="ARBA" id="ARBA00022692"/>
    </source>
</evidence>
<evidence type="ECO:0000256" key="4">
    <source>
        <dbReference type="ARBA" id="ARBA00022824"/>
    </source>
</evidence>
<sequence length="179" mass="19729">MANASQKKIAAQNVRMLRFMRYCSIVVNGLFIVLRFFVRSKLSKKSTALFLLVSGSAALLHAQLSKLSTPVYNEHGALVKVGQDLTAPGLTSYLLAYIAFCWFIVLAVALTTTKAFLLFLAIPGFIVYKGFPLLKTVLGQLKGFAAQQSSGADTTEPAGEPQLSKRQQKLRKRAQKFQR</sequence>
<dbReference type="OrthoDB" id="10012212at2759"/>
<comment type="subcellular location">
    <subcellularLocation>
        <location evidence="1">Endoplasmic reticulum membrane</location>
        <topology evidence="1">Multi-pass membrane protein</topology>
    </subcellularLocation>
</comment>
<dbReference type="InterPro" id="IPR008506">
    <property type="entry name" value="SND2/TMEM208"/>
</dbReference>
<dbReference type="RefSeq" id="XP_002174470.1">
    <property type="nucleotide sequence ID" value="XM_002174434.2"/>
</dbReference>
<dbReference type="EMBL" id="KE651167">
    <property type="protein sequence ID" value="EEB08177.1"/>
    <property type="molecule type" value="Genomic_DNA"/>
</dbReference>
<dbReference type="STRING" id="402676.B6K3X0"/>
<dbReference type="GO" id="GO:0006624">
    <property type="term" value="P:vacuolar protein processing"/>
    <property type="evidence" value="ECO:0000318"/>
    <property type="project" value="GO_Central"/>
</dbReference>
<comment type="similarity">
    <text evidence="2">Belongs to the TMEM208 family.</text>
</comment>
<evidence type="ECO:0000313" key="11">
    <source>
        <dbReference type="Proteomes" id="UP000001744"/>
    </source>
</evidence>
<evidence type="ECO:0000256" key="5">
    <source>
        <dbReference type="ARBA" id="ARBA00022989"/>
    </source>
</evidence>
<keyword evidence="3 8" id="KW-0812">Transmembrane</keyword>
<keyword evidence="11" id="KW-1185">Reference proteome</keyword>
<feature type="transmembrane region" description="Helical" evidence="8">
    <location>
        <begin position="19"/>
        <end position="38"/>
    </location>
</feature>
<keyword evidence="5 8" id="KW-1133">Transmembrane helix</keyword>
<name>B6K3X0_SCHJY</name>
<evidence type="ECO:0000256" key="6">
    <source>
        <dbReference type="ARBA" id="ARBA00023136"/>
    </source>
</evidence>
<dbReference type="GeneID" id="7052481"/>
<reference evidence="9 11" key="1">
    <citation type="journal article" date="2011" name="Science">
        <title>Comparative functional genomics of the fission yeasts.</title>
        <authorList>
            <person name="Rhind N."/>
            <person name="Chen Z."/>
            <person name="Yassour M."/>
            <person name="Thompson D.A."/>
            <person name="Haas B.J."/>
            <person name="Habib N."/>
            <person name="Wapinski I."/>
            <person name="Roy S."/>
            <person name="Lin M.F."/>
            <person name="Heiman D.I."/>
            <person name="Young S.K."/>
            <person name="Furuya K."/>
            <person name="Guo Y."/>
            <person name="Pidoux A."/>
            <person name="Chen H.M."/>
            <person name="Robbertse B."/>
            <person name="Goldberg J.M."/>
            <person name="Aoki K."/>
            <person name="Bayne E.H."/>
            <person name="Berlin A.M."/>
            <person name="Desjardins C.A."/>
            <person name="Dobbs E."/>
            <person name="Dukaj L."/>
            <person name="Fan L."/>
            <person name="FitzGerald M.G."/>
            <person name="French C."/>
            <person name="Gujja S."/>
            <person name="Hansen K."/>
            <person name="Keifenheim D."/>
            <person name="Levin J.Z."/>
            <person name="Mosher R.A."/>
            <person name="Mueller C.A."/>
            <person name="Pfiffner J."/>
            <person name="Priest M."/>
            <person name="Russ C."/>
            <person name="Smialowska A."/>
            <person name="Swoboda P."/>
            <person name="Sykes S.M."/>
            <person name="Vaughn M."/>
            <person name="Vengrova S."/>
            <person name="Yoder R."/>
            <person name="Zeng Q."/>
            <person name="Allshire R."/>
            <person name="Baulcombe D."/>
            <person name="Birren B.W."/>
            <person name="Brown W."/>
            <person name="Ekwall K."/>
            <person name="Kellis M."/>
            <person name="Leatherwood J."/>
            <person name="Levin H."/>
            <person name="Margalit H."/>
            <person name="Martienssen R."/>
            <person name="Nieduszynski C.A."/>
            <person name="Spatafora J.W."/>
            <person name="Friedman N."/>
            <person name="Dalgaard J.Z."/>
            <person name="Baumann P."/>
            <person name="Niki H."/>
            <person name="Regev A."/>
            <person name="Nusbaum C."/>
        </authorList>
    </citation>
    <scope>NUCLEOTIDE SEQUENCE [LARGE SCALE GENOMIC DNA]</scope>
    <source>
        <strain evidence="11">yFS275 / FY16936</strain>
    </source>
</reference>
<feature type="compositionally biased region" description="Basic residues" evidence="7">
    <location>
        <begin position="166"/>
        <end position="179"/>
    </location>
</feature>
<evidence type="ECO:0000313" key="10">
    <source>
        <dbReference type="JaponicusDB" id="SJAG_03315"/>
    </source>
</evidence>
<dbReference type="VEuPathDB" id="FungiDB:SJAG_03315"/>
<dbReference type="JaponicusDB" id="SJAG_03315">
    <property type="gene designation" value="snd2"/>
</dbReference>
<gene>
    <name evidence="10" type="primary">snd2</name>
    <name evidence="9" type="ORF">SJAG_03315</name>
</gene>
<dbReference type="GO" id="GO:0005789">
    <property type="term" value="C:endoplasmic reticulum membrane"/>
    <property type="evidence" value="ECO:0007669"/>
    <property type="project" value="UniProtKB-SubCell"/>
</dbReference>
<evidence type="ECO:0000313" key="9">
    <source>
        <dbReference type="EMBL" id="EEB08177.1"/>
    </source>
</evidence>
<dbReference type="GO" id="GO:0005773">
    <property type="term" value="C:vacuole"/>
    <property type="evidence" value="ECO:0007669"/>
    <property type="project" value="GOC"/>
</dbReference>